<dbReference type="InterPro" id="IPR009057">
    <property type="entry name" value="Homeodomain-like_sf"/>
</dbReference>
<dbReference type="PANTHER" id="PTHR11568:SF1">
    <property type="entry name" value="HEPATOCYTE NUCLEAR FACTOR 1-BETA-LIKE ISOFORM X1"/>
    <property type="match status" value="1"/>
</dbReference>
<dbReference type="InterPro" id="IPR001356">
    <property type="entry name" value="HD"/>
</dbReference>
<keyword evidence="1" id="KW-0539">Nucleus</keyword>
<accession>E4WTD7</accession>
<reference evidence="4" key="1">
    <citation type="journal article" date="2010" name="Science">
        <title>Plasticity of animal genome architecture unmasked by rapid evolution of a pelagic tunicate.</title>
        <authorList>
            <person name="Denoeud F."/>
            <person name="Henriet S."/>
            <person name="Mungpakdee S."/>
            <person name="Aury J.M."/>
            <person name="Da Silva C."/>
            <person name="Brinkmann H."/>
            <person name="Mikhaleva J."/>
            <person name="Olsen L.C."/>
            <person name="Jubin C."/>
            <person name="Canestro C."/>
            <person name="Bouquet J.M."/>
            <person name="Danks G."/>
            <person name="Poulain J."/>
            <person name="Campsteijn C."/>
            <person name="Adamski M."/>
            <person name="Cross I."/>
            <person name="Yadetie F."/>
            <person name="Muffato M."/>
            <person name="Louis A."/>
            <person name="Butcher S."/>
            <person name="Tsagkogeorga G."/>
            <person name="Konrad A."/>
            <person name="Singh S."/>
            <person name="Jensen M.F."/>
            <person name="Cong E.H."/>
            <person name="Eikeseth-Otteraa H."/>
            <person name="Noel B."/>
            <person name="Anthouard V."/>
            <person name="Porcel B.M."/>
            <person name="Kachouri-Lafond R."/>
            <person name="Nishino A."/>
            <person name="Ugolini M."/>
            <person name="Chourrout P."/>
            <person name="Nishida H."/>
            <person name="Aasland R."/>
            <person name="Huzurbazar S."/>
            <person name="Westhof E."/>
            <person name="Delsuc F."/>
            <person name="Lehrach H."/>
            <person name="Reinhardt R."/>
            <person name="Weissenbach J."/>
            <person name="Roy S.W."/>
            <person name="Artiguenave F."/>
            <person name="Postlethwait J.H."/>
            <person name="Manak J.R."/>
            <person name="Thompson E.M."/>
            <person name="Jaillon O."/>
            <person name="Du Pasquier L."/>
            <person name="Boudinot P."/>
            <person name="Liberles D.A."/>
            <person name="Volff J.N."/>
            <person name="Philippe H."/>
            <person name="Lenhard B."/>
            <person name="Roest Crollius H."/>
            <person name="Wincker P."/>
            <person name="Chourrout D."/>
        </authorList>
    </citation>
    <scope>NUCLEOTIDE SEQUENCE [LARGE SCALE GENOMIC DNA]</scope>
</reference>
<dbReference type="InParanoid" id="E4WTD7"/>
<dbReference type="PANTHER" id="PTHR11568">
    <property type="entry name" value="HEPATOCYTE NUCLEAR FACTOR 1"/>
    <property type="match status" value="1"/>
</dbReference>
<evidence type="ECO:0000259" key="3">
    <source>
        <dbReference type="PROSITE" id="PS51936"/>
    </source>
</evidence>
<dbReference type="Pfam" id="PF04814">
    <property type="entry name" value="HNF-1_N"/>
    <property type="match status" value="1"/>
</dbReference>
<sequence>MESETVGTHPNHHVDESWITLQHTNVSAPFNYCNRQFQGVSEDDSLDRSEGIKEDLSIRELTDENDNFEVNNMLKEDSWISAKMIKEYMGTHNIPQREVVDATGLNQSHLSQHLNKGTPMKLQKRSLLYHWFVCKKRAVEINFQNSSIIGKRTSAFEGEIVGGRRNRFRWGPASQRVLQDAFKRQKNPSKEERELLVSECNRVECLKRGVGPENAAGLGTNLVTEVRVYNWFANRRKEEAFKSKISKAKPRNFIRQQEKPRIFDSFDYQEAPEIHEPKRKRPQMFKKQESILPSLKLRQTEIVRQIGSSSATETFFIPQNNDYGYLNIENSNILQQSAIECGISPKAEKIN</sequence>
<protein>
    <submittedName>
        <fullName evidence="4">Uncharacterized protein</fullName>
    </submittedName>
</protein>
<feature type="domain" description="Homeobox" evidence="2">
    <location>
        <begin position="161"/>
        <end position="242"/>
    </location>
</feature>
<dbReference type="GO" id="GO:0000981">
    <property type="term" value="F:DNA-binding transcription factor activity, RNA polymerase II-specific"/>
    <property type="evidence" value="ECO:0007669"/>
    <property type="project" value="TreeGrafter"/>
</dbReference>
<dbReference type="GO" id="GO:0005634">
    <property type="term" value="C:nucleus"/>
    <property type="evidence" value="ECO:0007669"/>
    <property type="project" value="UniProtKB-SubCell"/>
</dbReference>
<name>E4WTD7_OIKDI</name>
<dbReference type="InterPro" id="IPR006899">
    <property type="entry name" value="HNF-1_N"/>
</dbReference>
<gene>
    <name evidence="4" type="ORF">GSOID_T00006134001</name>
</gene>
<dbReference type="GO" id="GO:0030073">
    <property type="term" value="P:insulin secretion"/>
    <property type="evidence" value="ECO:0007669"/>
    <property type="project" value="InterPro"/>
</dbReference>
<dbReference type="AlphaFoldDB" id="E4WTD7"/>
<dbReference type="SUPFAM" id="SSF46689">
    <property type="entry name" value="Homeodomain-like"/>
    <property type="match status" value="1"/>
</dbReference>
<dbReference type="PROSITE" id="PS51936">
    <property type="entry name" value="POU_4"/>
    <property type="match status" value="1"/>
</dbReference>
<evidence type="ECO:0000256" key="1">
    <source>
        <dbReference type="PROSITE-ProRule" id="PRU00108"/>
    </source>
</evidence>
<dbReference type="InterPro" id="IPR010982">
    <property type="entry name" value="Lambda_DNA-bd_dom_sf"/>
</dbReference>
<keyword evidence="1" id="KW-0371">Homeobox</keyword>
<evidence type="ECO:0000259" key="2">
    <source>
        <dbReference type="PROSITE" id="PS50071"/>
    </source>
</evidence>
<evidence type="ECO:0000313" key="4">
    <source>
        <dbReference type="EMBL" id="CBY07051.1"/>
    </source>
</evidence>
<dbReference type="InterPro" id="IPR039066">
    <property type="entry name" value="HNF-1"/>
</dbReference>
<dbReference type="Gene3D" id="1.10.10.60">
    <property type="entry name" value="Homeodomain-like"/>
    <property type="match status" value="1"/>
</dbReference>
<keyword evidence="5" id="KW-1185">Reference proteome</keyword>
<proteinExistence type="predicted"/>
<feature type="domain" description="POU-specific atypical" evidence="3">
    <location>
        <begin position="53"/>
        <end position="148"/>
    </location>
</feature>
<dbReference type="SMART" id="SM00389">
    <property type="entry name" value="HOX"/>
    <property type="match status" value="1"/>
</dbReference>
<dbReference type="GO" id="GO:0045893">
    <property type="term" value="P:positive regulation of DNA-templated transcription"/>
    <property type="evidence" value="ECO:0007669"/>
    <property type="project" value="InterPro"/>
</dbReference>
<dbReference type="Proteomes" id="UP000001307">
    <property type="component" value="Unassembled WGS sequence"/>
</dbReference>
<organism evidence="4">
    <name type="scientific">Oikopleura dioica</name>
    <name type="common">Tunicate</name>
    <dbReference type="NCBI Taxonomy" id="34765"/>
    <lineage>
        <taxon>Eukaryota</taxon>
        <taxon>Metazoa</taxon>
        <taxon>Chordata</taxon>
        <taxon>Tunicata</taxon>
        <taxon>Appendicularia</taxon>
        <taxon>Copelata</taxon>
        <taxon>Oikopleuridae</taxon>
        <taxon>Oikopleura</taxon>
    </lineage>
</organism>
<dbReference type="EMBL" id="FN653016">
    <property type="protein sequence ID" value="CBY07051.1"/>
    <property type="molecule type" value="Genomic_DNA"/>
</dbReference>
<dbReference type="SUPFAM" id="SSF47413">
    <property type="entry name" value="lambda repressor-like DNA-binding domains"/>
    <property type="match status" value="1"/>
</dbReference>
<dbReference type="PROSITE" id="PS50071">
    <property type="entry name" value="HOMEOBOX_2"/>
    <property type="match status" value="1"/>
</dbReference>
<feature type="DNA-binding region" description="Homeobox" evidence="1">
    <location>
        <begin position="163"/>
        <end position="243"/>
    </location>
</feature>
<keyword evidence="1" id="KW-0238">DNA-binding</keyword>
<dbReference type="OrthoDB" id="10069265at2759"/>
<dbReference type="CDD" id="cd00086">
    <property type="entry name" value="homeodomain"/>
    <property type="match status" value="1"/>
</dbReference>
<dbReference type="GO" id="GO:0000978">
    <property type="term" value="F:RNA polymerase II cis-regulatory region sequence-specific DNA binding"/>
    <property type="evidence" value="ECO:0007669"/>
    <property type="project" value="TreeGrafter"/>
</dbReference>
<dbReference type="Gene3D" id="1.10.260.40">
    <property type="entry name" value="lambda repressor-like DNA-binding domains"/>
    <property type="match status" value="1"/>
</dbReference>
<dbReference type="InterPro" id="IPR044869">
    <property type="entry name" value="HNF-1_POU"/>
</dbReference>
<evidence type="ECO:0000313" key="5">
    <source>
        <dbReference type="Proteomes" id="UP000001307"/>
    </source>
</evidence>
<comment type="subcellular location">
    <subcellularLocation>
        <location evidence="1">Nucleus</location>
    </subcellularLocation>
</comment>